<evidence type="ECO:0000256" key="1">
    <source>
        <dbReference type="ARBA" id="ARBA00006611"/>
    </source>
</evidence>
<dbReference type="InterPro" id="IPR050921">
    <property type="entry name" value="T4SS_GSP_E_ATPase"/>
</dbReference>
<dbReference type="eggNOG" id="COG4962">
    <property type="taxonomic scope" value="Bacteria"/>
</dbReference>
<dbReference type="STRING" id="1192034.CAP_6152"/>
<dbReference type="Pfam" id="PF00498">
    <property type="entry name" value="FHA"/>
    <property type="match status" value="1"/>
</dbReference>
<evidence type="ECO:0000313" key="5">
    <source>
        <dbReference type="Proteomes" id="UP000019678"/>
    </source>
</evidence>
<feature type="region of interest" description="Disordered" evidence="2">
    <location>
        <begin position="323"/>
        <end position="351"/>
    </location>
</feature>
<accession>A0A017T3P5</accession>
<dbReference type="PROSITE" id="PS50006">
    <property type="entry name" value="FHA_DOMAIN"/>
    <property type="match status" value="1"/>
</dbReference>
<dbReference type="Gene3D" id="3.40.50.300">
    <property type="entry name" value="P-loop containing nucleotide triphosphate hydrolases"/>
    <property type="match status" value="1"/>
</dbReference>
<proteinExistence type="inferred from homology"/>
<dbReference type="eggNOG" id="COG1716">
    <property type="taxonomic scope" value="Bacteria"/>
</dbReference>
<feature type="domain" description="FHA" evidence="3">
    <location>
        <begin position="23"/>
        <end position="72"/>
    </location>
</feature>
<keyword evidence="5" id="KW-1185">Reference proteome</keyword>
<dbReference type="InterPro" id="IPR000253">
    <property type="entry name" value="FHA_dom"/>
</dbReference>
<gene>
    <name evidence="4" type="ORF">CAP_6152</name>
</gene>
<name>A0A017T3P5_9BACT</name>
<feature type="compositionally biased region" description="Polar residues" evidence="2">
    <location>
        <begin position="262"/>
        <end position="271"/>
    </location>
</feature>
<keyword evidence="4" id="KW-0378">Hydrolase</keyword>
<dbReference type="Gene3D" id="2.60.200.20">
    <property type="match status" value="1"/>
</dbReference>
<dbReference type="Gene3D" id="3.30.450.380">
    <property type="match status" value="1"/>
</dbReference>
<feature type="region of interest" description="Disordered" evidence="2">
    <location>
        <begin position="110"/>
        <end position="140"/>
    </location>
</feature>
<organism evidence="4 5">
    <name type="scientific">Chondromyces apiculatus DSM 436</name>
    <dbReference type="NCBI Taxonomy" id="1192034"/>
    <lineage>
        <taxon>Bacteria</taxon>
        <taxon>Pseudomonadati</taxon>
        <taxon>Myxococcota</taxon>
        <taxon>Polyangia</taxon>
        <taxon>Polyangiales</taxon>
        <taxon>Polyangiaceae</taxon>
        <taxon>Chondromyces</taxon>
    </lineage>
</organism>
<feature type="compositionally biased region" description="Low complexity" evidence="2">
    <location>
        <begin position="285"/>
        <end position="297"/>
    </location>
</feature>
<dbReference type="AlphaFoldDB" id="A0A017T3P5"/>
<dbReference type="InterPro" id="IPR001482">
    <property type="entry name" value="T2SS/T4SS_dom"/>
</dbReference>
<dbReference type="GO" id="GO:0016887">
    <property type="term" value="F:ATP hydrolysis activity"/>
    <property type="evidence" value="ECO:0007669"/>
    <property type="project" value="InterPro"/>
</dbReference>
<dbReference type="SUPFAM" id="SSF49879">
    <property type="entry name" value="SMAD/FHA domain"/>
    <property type="match status" value="1"/>
</dbReference>
<dbReference type="CDD" id="cd00060">
    <property type="entry name" value="FHA"/>
    <property type="match status" value="1"/>
</dbReference>
<dbReference type="EMBL" id="ASRX01000050">
    <property type="protein sequence ID" value="EYF03176.1"/>
    <property type="molecule type" value="Genomic_DNA"/>
</dbReference>
<dbReference type="PANTHER" id="PTHR30486">
    <property type="entry name" value="TWITCHING MOTILITY PROTEIN PILT"/>
    <property type="match status" value="1"/>
</dbReference>
<dbReference type="InterPro" id="IPR008984">
    <property type="entry name" value="SMAD_FHA_dom_sf"/>
</dbReference>
<comment type="caution">
    <text evidence="4">The sequence shown here is derived from an EMBL/GenBank/DDBJ whole genome shotgun (WGS) entry which is preliminary data.</text>
</comment>
<dbReference type="SMART" id="SM00240">
    <property type="entry name" value="FHA"/>
    <property type="match status" value="1"/>
</dbReference>
<dbReference type="InterPro" id="IPR027417">
    <property type="entry name" value="P-loop_NTPase"/>
</dbReference>
<protein>
    <submittedName>
        <fullName evidence="4">Type II/IV secretion system ATP hydrolase TadA/VirB11/CpaF, TadA subfamily</fullName>
    </submittedName>
</protein>
<dbReference type="OrthoDB" id="9810761at2"/>
<feature type="region of interest" description="Disordered" evidence="2">
    <location>
        <begin position="155"/>
        <end position="299"/>
    </location>
</feature>
<evidence type="ECO:0000256" key="2">
    <source>
        <dbReference type="SAM" id="MobiDB-lite"/>
    </source>
</evidence>
<dbReference type="Proteomes" id="UP000019678">
    <property type="component" value="Unassembled WGS sequence"/>
</dbReference>
<reference evidence="4 5" key="1">
    <citation type="submission" date="2013-05" db="EMBL/GenBank/DDBJ databases">
        <title>Genome assembly of Chondromyces apiculatus DSM 436.</title>
        <authorList>
            <person name="Sharma G."/>
            <person name="Khatri I."/>
            <person name="Kaur C."/>
            <person name="Mayilraj S."/>
            <person name="Subramanian S."/>
        </authorList>
    </citation>
    <scope>NUCLEOTIDE SEQUENCE [LARGE SCALE GENOMIC DNA]</scope>
    <source>
        <strain evidence="4 5">DSM 436</strain>
    </source>
</reference>
<dbReference type="PANTHER" id="PTHR30486:SF6">
    <property type="entry name" value="TYPE IV PILUS RETRACTATION ATPASE PILT"/>
    <property type="match status" value="1"/>
</dbReference>
<dbReference type="Pfam" id="PF00437">
    <property type="entry name" value="T2SSE"/>
    <property type="match status" value="1"/>
</dbReference>
<feature type="compositionally biased region" description="Low complexity" evidence="2">
    <location>
        <begin position="327"/>
        <end position="340"/>
    </location>
</feature>
<evidence type="ECO:0000259" key="3">
    <source>
        <dbReference type="PROSITE" id="PS50006"/>
    </source>
</evidence>
<evidence type="ECO:0000313" key="4">
    <source>
        <dbReference type="EMBL" id="EYF03176.1"/>
    </source>
</evidence>
<sequence length="769" mass="80549">MFSVIISEKGGAERREVFDRTEINVGRVQGNELMLPKGNVSKRHARLLYRDGRFIITDLKSTNGTYVNGRKIAQATIVREGDKIYIGDFVLRVEAVSAEAAVIPSEGLVAPLPTHQEPPEADAHAGALASDPPERGYTPAATVGIPALIGFDRASSPAAEPADRRPPAPAPVQVGTDPPFVPVPPSSAERGLALPSPQIEQRSEPSRSGGQVISHFPLENDPDESIEPFPGPPRVPSPRQSGSGNASPDTPIPGPLRAAQVPSLQPPSRVTPNFLGADRATPREPLTTSSVPVLSSTGSYPAASPIPTGTGSYPAAAPIPTGTGSYPAASPRRAVVPPASDRGLIPEPAASASRQQALTRLMERVAGNVDLRLLAGGATPDEALARRLEVSVSEAVMGMRAAGDFPHDVDPETTATDARRELLQLGPLETLLQDDDVSEIQVFRHDQILVTQARRTTTAEVGFSSEAALARIIQRLCVLGGEASAEGETLLERTLPRGAKLLAVLSPRTGGNSAFTVRKPQRVEHTLDELVRSGTISRGMAGLLAQCAAARANVLVVGARGTGAVTLLGALAAAGGTDDRLVALQDDDELVVQPPHAIAIPLGATAALVTRAVRSAARLRPDRVLVHGLSGHVAAEVVLAIGEGTSGVLAGCRAPTVRQAIPRLVADISAARPGIPVEAVHEWLASAFDLVVEIARLRDGRDRVLRVSDLVIERGHIAVRDVLTFSVERTAAGGAIEGSFHPSGVIPMIVEDLAARGITIDTAPLRRSR</sequence>
<comment type="similarity">
    <text evidence="1">Belongs to the GSP E family.</text>
</comment>
<dbReference type="SUPFAM" id="SSF52540">
    <property type="entry name" value="P-loop containing nucleoside triphosphate hydrolases"/>
    <property type="match status" value="1"/>
</dbReference>
<dbReference type="RefSeq" id="WP_044246568.1">
    <property type="nucleotide sequence ID" value="NZ_ASRX01000050.1"/>
</dbReference>